<accession>A0A8S5MNZ7</accession>
<dbReference type="EMBL" id="BK014939">
    <property type="protein sequence ID" value="DAD83651.1"/>
    <property type="molecule type" value="Genomic_DNA"/>
</dbReference>
<proteinExistence type="predicted"/>
<evidence type="ECO:0000313" key="1">
    <source>
        <dbReference type="EMBL" id="DAD83651.1"/>
    </source>
</evidence>
<organism evidence="1">
    <name type="scientific">Siphoviridae sp. ct89Z21</name>
    <dbReference type="NCBI Taxonomy" id="2826168"/>
    <lineage>
        <taxon>Viruses</taxon>
        <taxon>Duplodnaviria</taxon>
        <taxon>Heunggongvirae</taxon>
        <taxon>Uroviricota</taxon>
        <taxon>Caudoviricetes</taxon>
    </lineage>
</organism>
<protein>
    <submittedName>
        <fullName evidence="1">Uncharacterized protein</fullName>
    </submittedName>
</protein>
<sequence length="78" mass="8716">MEENIVSKPHLIKTPVHKIPIGEPVKNPDGHYSIRIKKPKGNEYEELSLDHLISMVVMEADSHPKTKQVPHLEGAAST</sequence>
<name>A0A8S5MNZ7_9CAUD</name>
<reference evidence="1" key="1">
    <citation type="journal article" date="2021" name="Proc. Natl. Acad. Sci. U.S.A.">
        <title>A Catalog of Tens of Thousands of Viruses from Human Metagenomes Reveals Hidden Associations with Chronic Diseases.</title>
        <authorList>
            <person name="Tisza M.J."/>
            <person name="Buck C.B."/>
        </authorList>
    </citation>
    <scope>NUCLEOTIDE SEQUENCE</scope>
    <source>
        <strain evidence="1">Ct89Z21</strain>
    </source>
</reference>